<name>A0ABR3WG57_9PEZI</name>
<dbReference type="SMART" id="SM00248">
    <property type="entry name" value="ANK"/>
    <property type="match status" value="5"/>
</dbReference>
<evidence type="ECO:0008006" key="6">
    <source>
        <dbReference type="Google" id="ProtNLM"/>
    </source>
</evidence>
<dbReference type="Proteomes" id="UP001583177">
    <property type="component" value="Unassembled WGS sequence"/>
</dbReference>
<dbReference type="PROSITE" id="PS50297">
    <property type="entry name" value="ANK_REP_REGION"/>
    <property type="match status" value="1"/>
</dbReference>
<dbReference type="SUPFAM" id="SSF48403">
    <property type="entry name" value="Ankyrin repeat"/>
    <property type="match status" value="2"/>
</dbReference>
<keyword evidence="2 3" id="KW-0040">ANK repeat</keyword>
<dbReference type="PROSITE" id="PS50088">
    <property type="entry name" value="ANK_REPEAT"/>
    <property type="match status" value="1"/>
</dbReference>
<evidence type="ECO:0000313" key="4">
    <source>
        <dbReference type="EMBL" id="KAL1860693.1"/>
    </source>
</evidence>
<gene>
    <name evidence="4" type="ORF">Daus18300_009036</name>
</gene>
<reference evidence="4 5" key="1">
    <citation type="journal article" date="2024" name="IMA Fungus">
        <title>IMA Genome - F19 : A genome assembly and annotation guide to empower mycologists, including annotated draft genome sequences of Ceratocystis pirilliformis, Diaporthe australafricana, Fusarium ophioides, Paecilomyces lecythidis, and Sporothrix stenoceras.</title>
        <authorList>
            <person name="Aylward J."/>
            <person name="Wilson A.M."/>
            <person name="Visagie C.M."/>
            <person name="Spraker J."/>
            <person name="Barnes I."/>
            <person name="Buitendag C."/>
            <person name="Ceriani C."/>
            <person name="Del Mar Angel L."/>
            <person name="du Plessis D."/>
            <person name="Fuchs T."/>
            <person name="Gasser K."/>
            <person name="Kramer D."/>
            <person name="Li W."/>
            <person name="Munsamy K."/>
            <person name="Piso A."/>
            <person name="Price J.L."/>
            <person name="Sonnekus B."/>
            <person name="Thomas C."/>
            <person name="van der Nest A."/>
            <person name="van Dijk A."/>
            <person name="van Heerden A."/>
            <person name="van Vuuren N."/>
            <person name="Yilmaz N."/>
            <person name="Duong T.A."/>
            <person name="van der Merwe N.A."/>
            <person name="Wingfield M.J."/>
            <person name="Wingfield B.D."/>
        </authorList>
    </citation>
    <scope>NUCLEOTIDE SEQUENCE [LARGE SCALE GENOMIC DNA]</scope>
    <source>
        <strain evidence="4 5">CMW 18300</strain>
    </source>
</reference>
<comment type="caution">
    <text evidence="4">The sequence shown here is derived from an EMBL/GenBank/DDBJ whole genome shotgun (WGS) entry which is preliminary data.</text>
</comment>
<dbReference type="InterPro" id="IPR036770">
    <property type="entry name" value="Ankyrin_rpt-contain_sf"/>
</dbReference>
<evidence type="ECO:0000256" key="2">
    <source>
        <dbReference type="ARBA" id="ARBA00023043"/>
    </source>
</evidence>
<keyword evidence="5" id="KW-1185">Reference proteome</keyword>
<evidence type="ECO:0000256" key="3">
    <source>
        <dbReference type="PROSITE-ProRule" id="PRU00023"/>
    </source>
</evidence>
<dbReference type="InterPro" id="IPR002110">
    <property type="entry name" value="Ankyrin_rpt"/>
</dbReference>
<accession>A0ABR3WG57</accession>
<organism evidence="4 5">
    <name type="scientific">Diaporthe australafricana</name>
    <dbReference type="NCBI Taxonomy" id="127596"/>
    <lineage>
        <taxon>Eukaryota</taxon>
        <taxon>Fungi</taxon>
        <taxon>Dikarya</taxon>
        <taxon>Ascomycota</taxon>
        <taxon>Pezizomycotina</taxon>
        <taxon>Sordariomycetes</taxon>
        <taxon>Sordariomycetidae</taxon>
        <taxon>Diaporthales</taxon>
        <taxon>Diaporthaceae</taxon>
        <taxon>Diaporthe</taxon>
    </lineage>
</organism>
<evidence type="ECO:0000313" key="5">
    <source>
        <dbReference type="Proteomes" id="UP001583177"/>
    </source>
</evidence>
<sequence>MPGLRDLPDEVILRLHAVAEEALYTRNRDRDGSSAVCWAAANGNIATLDKAWKHRLNVNEDSQVIPRVSSPLVNAVKHGQDSAVICLLDHGADIAQEVRARNNCRRVAHQGSRTSFLHIAMCLRHVSTAHLLITRGAPLEYPAAEFSWPDLETTDALIEACTHGLDTVVKVLVKDYGMDPQTRCGSACRNVLVCAARDNRNVSTIKTLVALGVNVDGDRRNWTQSPLHAALGMGNFDIAHTLLDLGANIFPYEYCPKIDTEGDGGISSEPIQVQVAPLHDTIATIGSSAINRTNTQSTPPVAPGETAERWQAQRAAFMQRLIELGTDIDAKVVGGWADDRWEDTSPLGVASAIGEVKAGEVADLIALGAKVDTRMLQYAYAHLYSHQEESLKKIKLLLRHGARVDEPMEERGMSLLQLAIEDANENRTTANLHEILLMCSPKNLHSHHLDQGLEECLLNFHCDTSSVLVRHGARVSCRDKRYLIAGAIVEQLKSETGQVDDLQDIEADAYMSYRDIAARDCMSIIMDMGLSIADQCLVFPAVLRKRKVALTHLFLDRGLAGTAEAFASSNGSGNMHMKP</sequence>
<dbReference type="Gene3D" id="1.25.40.20">
    <property type="entry name" value="Ankyrin repeat-containing domain"/>
    <property type="match status" value="2"/>
</dbReference>
<protein>
    <recommendedName>
        <fullName evidence="6">Ankyrin repeat protein</fullName>
    </recommendedName>
</protein>
<dbReference type="PANTHER" id="PTHR24198:SF165">
    <property type="entry name" value="ANKYRIN REPEAT-CONTAINING PROTEIN-RELATED"/>
    <property type="match status" value="1"/>
</dbReference>
<dbReference type="EMBL" id="JAWRVE010000089">
    <property type="protein sequence ID" value="KAL1860693.1"/>
    <property type="molecule type" value="Genomic_DNA"/>
</dbReference>
<feature type="repeat" description="ANK" evidence="3">
    <location>
        <begin position="222"/>
        <end position="249"/>
    </location>
</feature>
<proteinExistence type="predicted"/>
<keyword evidence="1" id="KW-0677">Repeat</keyword>
<dbReference type="PANTHER" id="PTHR24198">
    <property type="entry name" value="ANKYRIN REPEAT AND PROTEIN KINASE DOMAIN-CONTAINING PROTEIN"/>
    <property type="match status" value="1"/>
</dbReference>
<evidence type="ECO:0000256" key="1">
    <source>
        <dbReference type="ARBA" id="ARBA00022737"/>
    </source>
</evidence>
<dbReference type="Pfam" id="PF12796">
    <property type="entry name" value="Ank_2"/>
    <property type="match status" value="1"/>
</dbReference>